<dbReference type="SMART" id="SM00105">
    <property type="entry name" value="ArfGap"/>
    <property type="match status" value="1"/>
</dbReference>
<dbReference type="EMBL" id="GG745340">
    <property type="protein sequence ID" value="KNE62314.1"/>
    <property type="molecule type" value="Genomic_DNA"/>
</dbReference>
<dbReference type="STRING" id="578462.A0A0L0SIN8"/>
<dbReference type="SUPFAM" id="SSF57863">
    <property type="entry name" value="ArfGap/RecO-like zinc finger"/>
    <property type="match status" value="1"/>
</dbReference>
<keyword evidence="1" id="KW-0343">GTPase activation</keyword>
<feature type="compositionally biased region" description="Low complexity" evidence="6">
    <location>
        <begin position="327"/>
        <end position="351"/>
    </location>
</feature>
<evidence type="ECO:0000256" key="4">
    <source>
        <dbReference type="ARBA" id="ARBA00022833"/>
    </source>
</evidence>
<feature type="region of interest" description="Disordered" evidence="6">
    <location>
        <begin position="170"/>
        <end position="210"/>
    </location>
</feature>
<reference evidence="8 9" key="1">
    <citation type="submission" date="2009-11" db="EMBL/GenBank/DDBJ databases">
        <title>Annotation of Allomyces macrogynus ATCC 38327.</title>
        <authorList>
            <consortium name="The Broad Institute Genome Sequencing Platform"/>
            <person name="Russ C."/>
            <person name="Cuomo C."/>
            <person name="Burger G."/>
            <person name="Gray M.W."/>
            <person name="Holland P.W.H."/>
            <person name="King N."/>
            <person name="Lang F.B.F."/>
            <person name="Roger A.J."/>
            <person name="Ruiz-Trillo I."/>
            <person name="Young S.K."/>
            <person name="Zeng Q."/>
            <person name="Gargeya S."/>
            <person name="Fitzgerald M."/>
            <person name="Haas B."/>
            <person name="Abouelleil A."/>
            <person name="Alvarado L."/>
            <person name="Arachchi H.M."/>
            <person name="Berlin A."/>
            <person name="Chapman S.B."/>
            <person name="Gearin G."/>
            <person name="Goldberg J."/>
            <person name="Griggs A."/>
            <person name="Gujja S."/>
            <person name="Hansen M."/>
            <person name="Heiman D."/>
            <person name="Howarth C."/>
            <person name="Larimer J."/>
            <person name="Lui A."/>
            <person name="MacDonald P.J.P."/>
            <person name="McCowen C."/>
            <person name="Montmayeur A."/>
            <person name="Murphy C."/>
            <person name="Neiman D."/>
            <person name="Pearson M."/>
            <person name="Priest M."/>
            <person name="Roberts A."/>
            <person name="Saif S."/>
            <person name="Shea T."/>
            <person name="Sisk P."/>
            <person name="Stolte C."/>
            <person name="Sykes S."/>
            <person name="Wortman J."/>
            <person name="Nusbaum C."/>
            <person name="Birren B."/>
        </authorList>
    </citation>
    <scope>NUCLEOTIDE SEQUENCE [LARGE SCALE GENOMIC DNA]</scope>
    <source>
        <strain evidence="8 9">ATCC 38327</strain>
    </source>
</reference>
<dbReference type="GO" id="GO:0005096">
    <property type="term" value="F:GTPase activator activity"/>
    <property type="evidence" value="ECO:0007669"/>
    <property type="project" value="UniProtKB-KW"/>
</dbReference>
<gene>
    <name evidence="8" type="ORF">AMAG_07544</name>
</gene>
<dbReference type="PANTHER" id="PTHR46395">
    <property type="entry name" value="ADP-RIBOSYLATION FACTOR GTPASE-ACTIVATING PROTEIN 1"/>
    <property type="match status" value="1"/>
</dbReference>
<dbReference type="GO" id="GO:0032012">
    <property type="term" value="P:regulation of ARF protein signal transduction"/>
    <property type="evidence" value="ECO:0007669"/>
    <property type="project" value="TreeGrafter"/>
</dbReference>
<evidence type="ECO:0000313" key="9">
    <source>
        <dbReference type="Proteomes" id="UP000054350"/>
    </source>
</evidence>
<protein>
    <recommendedName>
        <fullName evidence="7">Arf-GAP domain-containing protein</fullName>
    </recommendedName>
</protein>
<keyword evidence="4" id="KW-0862">Zinc</keyword>
<evidence type="ECO:0000259" key="7">
    <source>
        <dbReference type="PROSITE" id="PS50115"/>
    </source>
</evidence>
<feature type="region of interest" description="Disordered" evidence="6">
    <location>
        <begin position="291"/>
        <end position="414"/>
    </location>
</feature>
<dbReference type="InterPro" id="IPR001164">
    <property type="entry name" value="ArfGAP_dom"/>
</dbReference>
<dbReference type="Gene3D" id="1.10.220.150">
    <property type="entry name" value="Arf GTPase activating protein"/>
    <property type="match status" value="1"/>
</dbReference>
<dbReference type="Proteomes" id="UP000054350">
    <property type="component" value="Unassembled WGS sequence"/>
</dbReference>
<evidence type="ECO:0000313" key="8">
    <source>
        <dbReference type="EMBL" id="KNE62314.1"/>
    </source>
</evidence>
<dbReference type="VEuPathDB" id="FungiDB:AMAG_07544"/>
<dbReference type="OrthoDB" id="983479at2759"/>
<dbReference type="PANTHER" id="PTHR46395:SF1">
    <property type="entry name" value="ADP-RIBOSYLATION FACTOR GTPASE-ACTIVATING PROTEIN 1"/>
    <property type="match status" value="1"/>
</dbReference>
<evidence type="ECO:0000256" key="6">
    <source>
        <dbReference type="SAM" id="MobiDB-lite"/>
    </source>
</evidence>
<dbReference type="InterPro" id="IPR038508">
    <property type="entry name" value="ArfGAP_dom_sf"/>
</dbReference>
<dbReference type="AlphaFoldDB" id="A0A0L0SIN8"/>
<feature type="domain" description="Arf-GAP" evidence="7">
    <location>
        <begin position="6"/>
        <end position="125"/>
    </location>
</feature>
<dbReference type="eggNOG" id="KOG0704">
    <property type="taxonomic scope" value="Eukaryota"/>
</dbReference>
<organism evidence="8 9">
    <name type="scientific">Allomyces macrogynus (strain ATCC 38327)</name>
    <name type="common">Allomyces javanicus var. macrogynus</name>
    <dbReference type="NCBI Taxonomy" id="578462"/>
    <lineage>
        <taxon>Eukaryota</taxon>
        <taxon>Fungi</taxon>
        <taxon>Fungi incertae sedis</taxon>
        <taxon>Blastocladiomycota</taxon>
        <taxon>Blastocladiomycetes</taxon>
        <taxon>Blastocladiales</taxon>
        <taxon>Blastocladiaceae</taxon>
        <taxon>Allomyces</taxon>
    </lineage>
</organism>
<feature type="compositionally biased region" description="Low complexity" evidence="6">
    <location>
        <begin position="192"/>
        <end position="210"/>
    </location>
</feature>
<dbReference type="GO" id="GO:0000139">
    <property type="term" value="C:Golgi membrane"/>
    <property type="evidence" value="ECO:0007669"/>
    <property type="project" value="TreeGrafter"/>
</dbReference>
<dbReference type="CDD" id="cd08830">
    <property type="entry name" value="ArfGap_ArfGap1"/>
    <property type="match status" value="1"/>
</dbReference>
<keyword evidence="9" id="KW-1185">Reference proteome</keyword>
<evidence type="ECO:0000256" key="2">
    <source>
        <dbReference type="ARBA" id="ARBA00022723"/>
    </source>
</evidence>
<dbReference type="PROSITE" id="PS50115">
    <property type="entry name" value="ARFGAP"/>
    <property type="match status" value="1"/>
</dbReference>
<evidence type="ECO:0000256" key="1">
    <source>
        <dbReference type="ARBA" id="ARBA00022468"/>
    </source>
</evidence>
<sequence length="414" mass="44070">MTEDFRTLVQELQRADDANRKCFECGAPNPQWASVTYGILFCLECSGQHRALGVHLSFVRSVTMDKWSSDQFKKMQVGGNARAHAFLSAQPDWPGQSAPISIKYNTKAAALYRHKLQCDVEGKFFDERDVQWNAVAPVSAAATVGAGASPMLGSLPTKAQNEDYFGRMGSANAARPDHLPPSQGGRYTGFGSSSFTPSSPAAPRTASPAFNPAELINDPVSALTKGWSLFSSAAATVTETVGTVVHRGSQLVQDPSFQDQVSRNLNSVGDLLSKVGETALATGTRAYHQMREAQGVGGQSPRARAGSRGGYAQVPDAYGLVPDPSDQQQQQQQQQQAESWGAQPVQQQAQQPPLPPRQASGLDGWGDAAWEPAPAPVQETTTVVPAGSASGVTPAAGGASMRKAAKKDDDWDQW</sequence>
<dbReference type="PRINTS" id="PR00405">
    <property type="entry name" value="REVINTRACTNG"/>
</dbReference>
<dbReference type="OMA" id="HPQWCSL"/>
<evidence type="ECO:0000256" key="5">
    <source>
        <dbReference type="PROSITE-ProRule" id="PRU00288"/>
    </source>
</evidence>
<accession>A0A0L0SIN8</accession>
<dbReference type="Pfam" id="PF01412">
    <property type="entry name" value="ArfGap"/>
    <property type="match status" value="1"/>
</dbReference>
<keyword evidence="3 5" id="KW-0863">Zinc-finger</keyword>
<dbReference type="InterPro" id="IPR037278">
    <property type="entry name" value="ARFGAP/RecO"/>
</dbReference>
<evidence type="ECO:0000256" key="3">
    <source>
        <dbReference type="ARBA" id="ARBA00022771"/>
    </source>
</evidence>
<reference evidence="9" key="2">
    <citation type="submission" date="2009-11" db="EMBL/GenBank/DDBJ databases">
        <title>The Genome Sequence of Allomyces macrogynus strain ATCC 38327.</title>
        <authorList>
            <consortium name="The Broad Institute Genome Sequencing Platform"/>
            <person name="Russ C."/>
            <person name="Cuomo C."/>
            <person name="Shea T."/>
            <person name="Young S.K."/>
            <person name="Zeng Q."/>
            <person name="Koehrsen M."/>
            <person name="Haas B."/>
            <person name="Borodovsky M."/>
            <person name="Guigo R."/>
            <person name="Alvarado L."/>
            <person name="Berlin A."/>
            <person name="Borenstein D."/>
            <person name="Chen Z."/>
            <person name="Engels R."/>
            <person name="Freedman E."/>
            <person name="Gellesch M."/>
            <person name="Goldberg J."/>
            <person name="Griggs A."/>
            <person name="Gujja S."/>
            <person name="Heiman D."/>
            <person name="Hepburn T."/>
            <person name="Howarth C."/>
            <person name="Jen D."/>
            <person name="Larson L."/>
            <person name="Lewis B."/>
            <person name="Mehta T."/>
            <person name="Park D."/>
            <person name="Pearson M."/>
            <person name="Roberts A."/>
            <person name="Saif S."/>
            <person name="Shenoy N."/>
            <person name="Sisk P."/>
            <person name="Stolte C."/>
            <person name="Sykes S."/>
            <person name="Walk T."/>
            <person name="White J."/>
            <person name="Yandava C."/>
            <person name="Burger G."/>
            <person name="Gray M.W."/>
            <person name="Holland P.W.H."/>
            <person name="King N."/>
            <person name="Lang F.B.F."/>
            <person name="Roger A.J."/>
            <person name="Ruiz-Trillo I."/>
            <person name="Lander E."/>
            <person name="Nusbaum C."/>
        </authorList>
    </citation>
    <scope>NUCLEOTIDE SEQUENCE [LARGE SCALE GENOMIC DNA]</scope>
    <source>
        <strain evidence="9">ATCC 38327</strain>
    </source>
</reference>
<dbReference type="GO" id="GO:0008270">
    <property type="term" value="F:zinc ion binding"/>
    <property type="evidence" value="ECO:0007669"/>
    <property type="project" value="UniProtKB-KW"/>
</dbReference>
<keyword evidence="2" id="KW-0479">Metal-binding</keyword>
<name>A0A0L0SIN8_ALLM3</name>
<dbReference type="GO" id="GO:0030100">
    <property type="term" value="P:regulation of endocytosis"/>
    <property type="evidence" value="ECO:0007669"/>
    <property type="project" value="TreeGrafter"/>
</dbReference>
<proteinExistence type="predicted"/>